<evidence type="ECO:0000256" key="2">
    <source>
        <dbReference type="SAM" id="MobiDB-lite"/>
    </source>
</evidence>
<comment type="similarity">
    <text evidence="1">Belongs to the metallo-dependent hydrolases superfamily.</text>
</comment>
<evidence type="ECO:0000256" key="1">
    <source>
        <dbReference type="ARBA" id="ARBA00038310"/>
    </source>
</evidence>
<reference evidence="4 5" key="1">
    <citation type="submission" date="2018-04" db="EMBL/GenBank/DDBJ databases">
        <authorList>
            <person name="Huttner S."/>
            <person name="Dainat J."/>
        </authorList>
    </citation>
    <scope>NUCLEOTIDE SEQUENCE [LARGE SCALE GENOMIC DNA]</scope>
</reference>
<dbReference type="SUPFAM" id="SSF51556">
    <property type="entry name" value="Metallo-dependent hydrolases"/>
    <property type="match status" value="1"/>
</dbReference>
<feature type="domain" description="Amidohydrolase-related" evidence="3">
    <location>
        <begin position="133"/>
        <end position="355"/>
    </location>
</feature>
<dbReference type="EMBL" id="OUUZ01000008">
    <property type="protein sequence ID" value="SPQ22171.1"/>
    <property type="molecule type" value="Genomic_DNA"/>
</dbReference>
<feature type="region of interest" description="Disordered" evidence="2">
    <location>
        <begin position="1"/>
        <end position="21"/>
    </location>
</feature>
<organism evidence="4 5">
    <name type="scientific">Thermothielavioides terrestris</name>
    <dbReference type="NCBI Taxonomy" id="2587410"/>
    <lineage>
        <taxon>Eukaryota</taxon>
        <taxon>Fungi</taxon>
        <taxon>Dikarya</taxon>
        <taxon>Ascomycota</taxon>
        <taxon>Pezizomycotina</taxon>
        <taxon>Sordariomycetes</taxon>
        <taxon>Sordariomycetidae</taxon>
        <taxon>Sordariales</taxon>
        <taxon>Chaetomiaceae</taxon>
        <taxon>Thermothielavioides</taxon>
    </lineage>
</organism>
<evidence type="ECO:0000313" key="4">
    <source>
        <dbReference type="EMBL" id="SPQ22171.1"/>
    </source>
</evidence>
<dbReference type="PANTHER" id="PTHR43569">
    <property type="entry name" value="AMIDOHYDROLASE"/>
    <property type="match status" value="1"/>
</dbReference>
<accession>A0A3S5CWV0</accession>
<dbReference type="Pfam" id="PF04909">
    <property type="entry name" value="Amidohydro_2"/>
    <property type="match status" value="1"/>
</dbReference>
<dbReference type="Proteomes" id="UP000289323">
    <property type="component" value="Unassembled WGS sequence"/>
</dbReference>
<dbReference type="AlphaFoldDB" id="A0A3S5CWV0"/>
<proteinExistence type="inferred from homology"/>
<evidence type="ECO:0000313" key="5">
    <source>
        <dbReference type="Proteomes" id="UP000289323"/>
    </source>
</evidence>
<evidence type="ECO:0000259" key="3">
    <source>
        <dbReference type="Pfam" id="PF04909"/>
    </source>
</evidence>
<gene>
    <name evidence="4" type="ORF">TT172_LOCUS4590</name>
</gene>
<dbReference type="InterPro" id="IPR006680">
    <property type="entry name" value="Amidohydro-rel"/>
</dbReference>
<dbReference type="GO" id="GO:0016787">
    <property type="term" value="F:hydrolase activity"/>
    <property type="evidence" value="ECO:0007669"/>
    <property type="project" value="InterPro"/>
</dbReference>
<dbReference type="InterPro" id="IPR032466">
    <property type="entry name" value="Metal_Hydrolase"/>
</dbReference>
<dbReference type="PANTHER" id="PTHR43569:SF2">
    <property type="entry name" value="AMIDOHYDROLASE-RELATED DOMAIN-CONTAINING PROTEIN"/>
    <property type="match status" value="1"/>
</dbReference>
<feature type="compositionally biased region" description="Low complexity" evidence="2">
    <location>
        <begin position="1"/>
        <end position="16"/>
    </location>
</feature>
<dbReference type="InterPro" id="IPR052350">
    <property type="entry name" value="Metallo-dep_Lactonases"/>
</dbReference>
<name>A0A3S5CWV0_9PEZI</name>
<protein>
    <submittedName>
        <fullName evidence="4">Aae7fa87-f2a8-4096-a7a6-e5eca07d17db</fullName>
    </submittedName>
</protein>
<dbReference type="Gene3D" id="3.20.20.140">
    <property type="entry name" value="Metal-dependent hydrolases"/>
    <property type="match status" value="1"/>
</dbReference>
<sequence>MATTTTTTSSSPSSAAQPPPLPIIDSHIHLYPSSELSTLAWLTPDHPLASQHSITEFRAATSTAPSQPLSGFILVEADRANSSSQDWTFPLQEIAWMRRLATGTPREGEGHAAADAPLCLALVPWAPLDRGPAELERYLAAAEREAGPEVWPKVKGFRYLLQDKPARVALADGFFEGLKLLGRRGFVFEVGVDQHRRGKAQLEEVVEMIDRAHDGVEEEEKVVFVLNHLCKPDLTIINQTDPSFIAWRTAMFTLSKCHRTYMKLSGCFSELPDKLKERSAEDIFAAILPWLAVVVAAFGPSRIMFGSDWPVCTVGVGEGAWRKWHKVVNMVCDLAGLSLEDKAMLWSGTAKQAYKIE</sequence>